<feature type="transmembrane region" description="Helical" evidence="6">
    <location>
        <begin position="126"/>
        <end position="147"/>
    </location>
</feature>
<keyword evidence="3 6" id="KW-1133">Transmembrane helix</keyword>
<sequence>MEHVNVHRPFNISRPRHSSATHPRGSNSTCSAAAVVSSSTSSPRARQLACRTAAVLQPYQLAAIAAEPVVKVALLSGGGALCAKQGILTLEGRRMLSGLIMNVFTPALLLSKLVSSVDVSLALSLWPLAANMLLCHAAGLGIGWLQVQLTGIPPELRAQTLVMNTAGNIGNLPLVMVPSLIASPDVLISAEGKEMAITYVMLGFFVASFIQFPCGYLLLQRPAATQGTDKQQQQPKLAAAAAAALVSTTAVPIGAPVSAAAAAGPEAAAAASAGILQQPSPQQQQQQPSQLSTLAKGVFTPPLIACLLAIPVAAVPELKEHLFTPTGGLHVLGEALAMLGAPLIPCLFLVLGANLAEGPGAAQVPPKFLLSMIAGKLLLHPLAGMALVLGALKLQLLPQGLDPLVPLVMMMVWATPTAVLVHSLATMLRNGEDQVSCFLFWQYLASLATLPAFMALYLQLLQSGQLAS</sequence>
<feature type="region of interest" description="Disordered" evidence="5">
    <location>
        <begin position="1"/>
        <end position="31"/>
    </location>
</feature>
<dbReference type="InterPro" id="IPR039305">
    <property type="entry name" value="PILS2/6"/>
</dbReference>
<dbReference type="Pfam" id="PF03547">
    <property type="entry name" value="Mem_trans"/>
    <property type="match status" value="1"/>
</dbReference>
<evidence type="ECO:0000256" key="4">
    <source>
        <dbReference type="ARBA" id="ARBA00023136"/>
    </source>
</evidence>
<evidence type="ECO:0000313" key="8">
    <source>
        <dbReference type="Proteomes" id="UP000256970"/>
    </source>
</evidence>
<accession>A0A383V5U6</accession>
<proteinExistence type="predicted"/>
<dbReference type="PANTHER" id="PTHR31419">
    <property type="entry name" value="PROTEIN PIN-LIKES 2"/>
    <property type="match status" value="1"/>
</dbReference>
<comment type="subcellular location">
    <subcellularLocation>
        <location evidence="1">Membrane</location>
        <topology evidence="1">Multi-pass membrane protein</topology>
    </subcellularLocation>
</comment>
<keyword evidence="4 6" id="KW-0472">Membrane</keyword>
<organism evidence="7 8">
    <name type="scientific">Tetradesmus obliquus</name>
    <name type="common">Green alga</name>
    <name type="synonym">Acutodesmus obliquus</name>
    <dbReference type="NCBI Taxonomy" id="3088"/>
    <lineage>
        <taxon>Eukaryota</taxon>
        <taxon>Viridiplantae</taxon>
        <taxon>Chlorophyta</taxon>
        <taxon>core chlorophytes</taxon>
        <taxon>Chlorophyceae</taxon>
        <taxon>CS clade</taxon>
        <taxon>Sphaeropleales</taxon>
        <taxon>Scenedesmaceae</taxon>
        <taxon>Tetradesmus</taxon>
    </lineage>
</organism>
<dbReference type="AlphaFoldDB" id="A0A383V5U6"/>
<name>A0A383V5U6_TETOB</name>
<feature type="transmembrane region" description="Helical" evidence="6">
    <location>
        <begin position="294"/>
        <end position="315"/>
    </location>
</feature>
<evidence type="ECO:0000313" key="7">
    <source>
        <dbReference type="EMBL" id="SZX60987.1"/>
    </source>
</evidence>
<feature type="transmembrane region" description="Helical" evidence="6">
    <location>
        <begin position="368"/>
        <end position="392"/>
    </location>
</feature>
<feature type="transmembrane region" description="Helical" evidence="6">
    <location>
        <begin position="168"/>
        <end position="190"/>
    </location>
</feature>
<evidence type="ECO:0008006" key="9">
    <source>
        <dbReference type="Google" id="ProtNLM"/>
    </source>
</evidence>
<keyword evidence="2 6" id="KW-0812">Transmembrane</keyword>
<evidence type="ECO:0000256" key="2">
    <source>
        <dbReference type="ARBA" id="ARBA00022692"/>
    </source>
</evidence>
<feature type="transmembrane region" description="Helical" evidence="6">
    <location>
        <begin position="335"/>
        <end position="356"/>
    </location>
</feature>
<protein>
    <recommendedName>
        <fullName evidence="9">Auxin efflux carrier</fullName>
    </recommendedName>
</protein>
<dbReference type="GO" id="GO:0080162">
    <property type="term" value="P:endoplasmic reticulum to cytosol auxin transport"/>
    <property type="evidence" value="ECO:0007669"/>
    <property type="project" value="InterPro"/>
</dbReference>
<dbReference type="GO" id="GO:0016020">
    <property type="term" value="C:membrane"/>
    <property type="evidence" value="ECO:0007669"/>
    <property type="project" value="UniProtKB-SubCell"/>
</dbReference>
<feature type="transmembrane region" description="Helical" evidence="6">
    <location>
        <begin position="196"/>
        <end position="219"/>
    </location>
</feature>
<evidence type="ECO:0000256" key="1">
    <source>
        <dbReference type="ARBA" id="ARBA00004141"/>
    </source>
</evidence>
<feature type="transmembrane region" description="Helical" evidence="6">
    <location>
        <begin position="95"/>
        <end position="114"/>
    </location>
</feature>
<dbReference type="EMBL" id="FNXT01000117">
    <property type="protein sequence ID" value="SZX60987.1"/>
    <property type="molecule type" value="Genomic_DNA"/>
</dbReference>
<keyword evidence="8" id="KW-1185">Reference proteome</keyword>
<feature type="transmembrane region" description="Helical" evidence="6">
    <location>
        <begin position="404"/>
        <end position="425"/>
    </location>
</feature>
<evidence type="ECO:0000256" key="3">
    <source>
        <dbReference type="ARBA" id="ARBA00022989"/>
    </source>
</evidence>
<dbReference type="STRING" id="3088.A0A383V5U6"/>
<reference evidence="7 8" key="1">
    <citation type="submission" date="2016-10" db="EMBL/GenBank/DDBJ databases">
        <authorList>
            <person name="Cai Z."/>
        </authorList>
    </citation>
    <scope>NUCLEOTIDE SEQUENCE [LARGE SCALE GENOMIC DNA]</scope>
</reference>
<feature type="transmembrane region" description="Helical" evidence="6">
    <location>
        <begin position="437"/>
        <end position="458"/>
    </location>
</feature>
<evidence type="ECO:0000256" key="5">
    <source>
        <dbReference type="SAM" id="MobiDB-lite"/>
    </source>
</evidence>
<gene>
    <name evidence="7" type="ORF">BQ4739_LOCUS1526</name>
</gene>
<dbReference type="PANTHER" id="PTHR31419:SF1">
    <property type="entry name" value="PROTEIN PIN-LIKES 6"/>
    <property type="match status" value="1"/>
</dbReference>
<evidence type="ECO:0000256" key="6">
    <source>
        <dbReference type="SAM" id="Phobius"/>
    </source>
</evidence>
<dbReference type="InterPro" id="IPR004776">
    <property type="entry name" value="Mem_transp_PIN-like"/>
</dbReference>
<dbReference type="Proteomes" id="UP000256970">
    <property type="component" value="Unassembled WGS sequence"/>
</dbReference>